<dbReference type="PANTHER" id="PTHR43834">
    <property type="entry name" value="GTPASE DER"/>
    <property type="match status" value="1"/>
</dbReference>
<feature type="non-terminal residue" evidence="2">
    <location>
        <position position="118"/>
    </location>
</feature>
<dbReference type="InterPro" id="IPR027417">
    <property type="entry name" value="P-loop_NTPase"/>
</dbReference>
<dbReference type="SUPFAM" id="SSF52540">
    <property type="entry name" value="P-loop containing nucleoside triphosphate hydrolases"/>
    <property type="match status" value="1"/>
</dbReference>
<dbReference type="EMBL" id="DOGS01000004">
    <property type="protein sequence ID" value="HBQ47294.1"/>
    <property type="molecule type" value="Genomic_DNA"/>
</dbReference>
<comment type="caution">
    <text evidence="2">The sequence shown here is derived from an EMBL/GenBank/DDBJ whole genome shotgun (WGS) entry which is preliminary data.</text>
</comment>
<evidence type="ECO:0000313" key="3">
    <source>
        <dbReference type="Proteomes" id="UP000263957"/>
    </source>
</evidence>
<dbReference type="GO" id="GO:0005525">
    <property type="term" value="F:GTP binding"/>
    <property type="evidence" value="ECO:0007669"/>
    <property type="project" value="InterPro"/>
</dbReference>
<evidence type="ECO:0000313" key="2">
    <source>
        <dbReference type="EMBL" id="HBQ47294.1"/>
    </source>
</evidence>
<evidence type="ECO:0000259" key="1">
    <source>
        <dbReference type="Pfam" id="PF01926"/>
    </source>
</evidence>
<organism evidence="2 3">
    <name type="scientific">Hyphomonas atlantica</name>
    <dbReference type="NCBI Taxonomy" id="1280948"/>
    <lineage>
        <taxon>Bacteria</taxon>
        <taxon>Pseudomonadati</taxon>
        <taxon>Pseudomonadota</taxon>
        <taxon>Alphaproteobacteria</taxon>
        <taxon>Hyphomonadales</taxon>
        <taxon>Hyphomonadaceae</taxon>
        <taxon>Hyphomonas</taxon>
    </lineage>
</organism>
<dbReference type="Pfam" id="PF01926">
    <property type="entry name" value="MMR_HSR1"/>
    <property type="match status" value="1"/>
</dbReference>
<dbReference type="PANTHER" id="PTHR43834:SF6">
    <property type="entry name" value="GTPASE DER"/>
    <property type="match status" value="1"/>
</dbReference>
<name>A0A356W113_9PROT</name>
<proteinExistence type="predicted"/>
<dbReference type="Gene3D" id="3.40.50.300">
    <property type="entry name" value="P-loop containing nucleotide triphosphate hydrolases"/>
    <property type="match status" value="1"/>
</dbReference>
<gene>
    <name evidence="2" type="ORF">DD728_00150</name>
</gene>
<feature type="domain" description="G" evidence="1">
    <location>
        <begin position="5"/>
        <end position="117"/>
    </location>
</feature>
<dbReference type="NCBIfam" id="TIGR00231">
    <property type="entry name" value="small_GTP"/>
    <property type="match status" value="1"/>
</dbReference>
<dbReference type="Proteomes" id="UP000263957">
    <property type="component" value="Unassembled WGS sequence"/>
</dbReference>
<sequence>MPLKLAIVGRPNVGKSTLFNRLVGKRIALVDDQPGVTRDRKQAEGYLASLPLILIDTAGYETAYDDSLESRMRQQTEAAIAEAELALFLIDARVGVTPEDENFAALLRKADIPIVLAA</sequence>
<reference evidence="2 3" key="1">
    <citation type="journal article" date="2018" name="Nat. Biotechnol.">
        <title>A standardized bacterial taxonomy based on genome phylogeny substantially revises the tree of life.</title>
        <authorList>
            <person name="Parks D.H."/>
            <person name="Chuvochina M."/>
            <person name="Waite D.W."/>
            <person name="Rinke C."/>
            <person name="Skarshewski A."/>
            <person name="Chaumeil P.A."/>
            <person name="Hugenholtz P."/>
        </authorList>
    </citation>
    <scope>NUCLEOTIDE SEQUENCE [LARGE SCALE GENOMIC DNA]</scope>
    <source>
        <strain evidence="2">UBA10378</strain>
    </source>
</reference>
<protein>
    <submittedName>
        <fullName evidence="2">Ribosome biogenesis GTPase Der</fullName>
    </submittedName>
</protein>
<dbReference type="AlphaFoldDB" id="A0A356W113"/>
<accession>A0A356W113</accession>
<dbReference type="InterPro" id="IPR005225">
    <property type="entry name" value="Small_GTP-bd"/>
</dbReference>
<dbReference type="InterPro" id="IPR006073">
    <property type="entry name" value="GTP-bd"/>
</dbReference>